<comment type="catalytic activity">
    <reaction evidence="1">
        <text>ATP + protein L-histidine = ADP + protein N-phospho-L-histidine.</text>
        <dbReference type="EC" id="2.7.13.3"/>
    </reaction>
</comment>
<dbReference type="Gene3D" id="3.30.565.10">
    <property type="entry name" value="Histidine kinase-like ATPase, C-terminal domain"/>
    <property type="match status" value="1"/>
</dbReference>
<dbReference type="InterPro" id="IPR005467">
    <property type="entry name" value="His_kinase_dom"/>
</dbReference>
<evidence type="ECO:0000259" key="8">
    <source>
        <dbReference type="PROSITE" id="PS50109"/>
    </source>
</evidence>
<dbReference type="SUPFAM" id="SSF47384">
    <property type="entry name" value="Homodimeric domain of signal transducing histidine kinase"/>
    <property type="match status" value="1"/>
</dbReference>
<evidence type="ECO:0000256" key="1">
    <source>
        <dbReference type="ARBA" id="ARBA00000085"/>
    </source>
</evidence>
<feature type="transmembrane region" description="Helical" evidence="7">
    <location>
        <begin position="86"/>
        <end position="105"/>
    </location>
</feature>
<evidence type="ECO:0000256" key="3">
    <source>
        <dbReference type="ARBA" id="ARBA00022679"/>
    </source>
</evidence>
<dbReference type="PROSITE" id="PS50109">
    <property type="entry name" value="HIS_KIN"/>
    <property type="match status" value="1"/>
</dbReference>
<keyword evidence="7" id="KW-1133">Transmembrane helix</keyword>
<name>A0ABU5E574_9PROT</name>
<dbReference type="PANTHER" id="PTHR44936:SF10">
    <property type="entry name" value="SENSOR PROTEIN RSTB"/>
    <property type="match status" value="1"/>
</dbReference>
<feature type="transmembrane region" description="Helical" evidence="7">
    <location>
        <begin position="20"/>
        <end position="43"/>
    </location>
</feature>
<comment type="caution">
    <text evidence="9">The sequence shown here is derived from an EMBL/GenBank/DDBJ whole genome shotgun (WGS) entry which is preliminary data.</text>
</comment>
<feature type="transmembrane region" description="Helical" evidence="7">
    <location>
        <begin position="164"/>
        <end position="185"/>
    </location>
</feature>
<dbReference type="SUPFAM" id="SSF55874">
    <property type="entry name" value="ATPase domain of HSP90 chaperone/DNA topoisomerase II/histidine kinase"/>
    <property type="match status" value="1"/>
</dbReference>
<dbReference type="SMART" id="SM00387">
    <property type="entry name" value="HATPase_c"/>
    <property type="match status" value="1"/>
</dbReference>
<dbReference type="EMBL" id="JAXCLW010000001">
    <property type="protein sequence ID" value="MDY0881416.1"/>
    <property type="molecule type" value="Genomic_DNA"/>
</dbReference>
<accession>A0ABU5E574</accession>
<dbReference type="PANTHER" id="PTHR44936">
    <property type="entry name" value="SENSOR PROTEIN CREC"/>
    <property type="match status" value="1"/>
</dbReference>
<keyword evidence="4" id="KW-0547">Nucleotide-binding</keyword>
<dbReference type="InterPro" id="IPR050980">
    <property type="entry name" value="2C_sensor_his_kinase"/>
</dbReference>
<evidence type="ECO:0000256" key="5">
    <source>
        <dbReference type="ARBA" id="ARBA00022777"/>
    </source>
</evidence>
<dbReference type="Pfam" id="PF25323">
    <property type="entry name" value="6TM_PilS"/>
    <property type="match status" value="1"/>
</dbReference>
<dbReference type="InterPro" id="IPR036097">
    <property type="entry name" value="HisK_dim/P_sf"/>
</dbReference>
<evidence type="ECO:0000256" key="6">
    <source>
        <dbReference type="ARBA" id="ARBA00022840"/>
    </source>
</evidence>
<proteinExistence type="predicted"/>
<keyword evidence="7" id="KW-0472">Membrane</keyword>
<reference evidence="9 10" key="1">
    <citation type="journal article" date="2016" name="Antonie Van Leeuwenhoek">
        <title>Dongia soli sp. nov., isolated from soil from Dokdo, Korea.</title>
        <authorList>
            <person name="Kim D.U."/>
            <person name="Lee H."/>
            <person name="Kim H."/>
            <person name="Kim S.G."/>
            <person name="Ka J.O."/>
        </authorList>
    </citation>
    <scope>NUCLEOTIDE SEQUENCE [LARGE SCALE GENOMIC DNA]</scope>
    <source>
        <strain evidence="9 10">D78</strain>
    </source>
</reference>
<dbReference type="GO" id="GO:0016301">
    <property type="term" value="F:kinase activity"/>
    <property type="evidence" value="ECO:0007669"/>
    <property type="project" value="UniProtKB-KW"/>
</dbReference>
<dbReference type="EC" id="2.7.13.3" evidence="2"/>
<protein>
    <recommendedName>
        <fullName evidence="2">histidine kinase</fullName>
        <ecNumber evidence="2">2.7.13.3</ecNumber>
    </recommendedName>
</protein>
<dbReference type="InterPro" id="IPR003594">
    <property type="entry name" value="HATPase_dom"/>
</dbReference>
<keyword evidence="5 9" id="KW-0418">Kinase</keyword>
<sequence length="439" mass="47742">MTTATATFQPRPTRSSRGRLRVRTLAVIRWIAVAGQAAALLVVQFGLGYQLPLLPCLIAVAALALVNLLGQIRRRQSQRLMTDREAAFFFAFDIVQLAVLLYLTGGLHNPFSVLILAPVTVAAAALSLRSTMGLAALSILSVNVLAIYHMPLPWGDGTFVLPRILLIALAIALALAVIFITFYVFRVAEEMRRMSDALSEAQASLDREQRLSSLGALAAAAAHELGSPLGTISVIAKELAHDLPNDSPFRSDVDLLLSQSARCREILKELSSRPAESGEHPFEMIPATLMVELAAAPHQQPHVALRIETKPDPVDPDVPLVPHRPEILHAFGNLMQNAIEFAQREVKVNVAWSREWLSIVVSDDGPGFSDTLLARLGDPYLSSAARGDTESRPGDHMGLGIFIAQNLIERTGGTVGFQNNSYHGAEVRVTWPRESLEND</sequence>
<keyword evidence="6" id="KW-0067">ATP-binding</keyword>
<feature type="transmembrane region" description="Helical" evidence="7">
    <location>
        <begin position="49"/>
        <end position="70"/>
    </location>
</feature>
<evidence type="ECO:0000313" key="10">
    <source>
        <dbReference type="Proteomes" id="UP001279642"/>
    </source>
</evidence>
<organism evidence="9 10">
    <name type="scientific">Dongia soli</name>
    <dbReference type="NCBI Taxonomy" id="600628"/>
    <lineage>
        <taxon>Bacteria</taxon>
        <taxon>Pseudomonadati</taxon>
        <taxon>Pseudomonadota</taxon>
        <taxon>Alphaproteobacteria</taxon>
        <taxon>Rhodospirillales</taxon>
        <taxon>Dongiaceae</taxon>
        <taxon>Dongia</taxon>
    </lineage>
</organism>
<keyword evidence="10" id="KW-1185">Reference proteome</keyword>
<dbReference type="InterPro" id="IPR047770">
    <property type="entry name" value="RegB"/>
</dbReference>
<dbReference type="NCBIfam" id="NF033792">
    <property type="entry name" value="ActS_PrrB_HisK"/>
    <property type="match status" value="1"/>
</dbReference>
<feature type="transmembrane region" description="Helical" evidence="7">
    <location>
        <begin position="111"/>
        <end position="128"/>
    </location>
</feature>
<keyword evidence="3" id="KW-0808">Transferase</keyword>
<dbReference type="Proteomes" id="UP001279642">
    <property type="component" value="Unassembled WGS sequence"/>
</dbReference>
<dbReference type="InterPro" id="IPR036890">
    <property type="entry name" value="HATPase_C_sf"/>
</dbReference>
<evidence type="ECO:0000256" key="4">
    <source>
        <dbReference type="ARBA" id="ARBA00022741"/>
    </source>
</evidence>
<dbReference type="Pfam" id="PF02518">
    <property type="entry name" value="HATPase_c"/>
    <property type="match status" value="1"/>
</dbReference>
<keyword evidence="7" id="KW-0812">Transmembrane</keyword>
<dbReference type="Gene3D" id="1.10.287.130">
    <property type="match status" value="1"/>
</dbReference>
<evidence type="ECO:0000256" key="2">
    <source>
        <dbReference type="ARBA" id="ARBA00012438"/>
    </source>
</evidence>
<gene>
    <name evidence="9" type="ORF">SMD27_01035</name>
</gene>
<evidence type="ECO:0000313" key="9">
    <source>
        <dbReference type="EMBL" id="MDY0881416.1"/>
    </source>
</evidence>
<feature type="domain" description="Histidine kinase" evidence="8">
    <location>
        <begin position="220"/>
        <end position="435"/>
    </location>
</feature>
<evidence type="ECO:0000256" key="7">
    <source>
        <dbReference type="SAM" id="Phobius"/>
    </source>
</evidence>
<feature type="transmembrane region" description="Helical" evidence="7">
    <location>
        <begin position="135"/>
        <end position="152"/>
    </location>
</feature>